<dbReference type="AlphaFoldDB" id="A0A4S8LPW3"/>
<feature type="compositionally biased region" description="Basic and acidic residues" evidence="1">
    <location>
        <begin position="250"/>
        <end position="270"/>
    </location>
</feature>
<feature type="compositionally biased region" description="Basic residues" evidence="1">
    <location>
        <begin position="202"/>
        <end position="224"/>
    </location>
</feature>
<reference evidence="2 3" key="1">
    <citation type="journal article" date="2019" name="Nat. Ecol. Evol.">
        <title>Megaphylogeny resolves global patterns of mushroom evolution.</title>
        <authorList>
            <person name="Varga T."/>
            <person name="Krizsan K."/>
            <person name="Foldi C."/>
            <person name="Dima B."/>
            <person name="Sanchez-Garcia M."/>
            <person name="Sanchez-Ramirez S."/>
            <person name="Szollosi G.J."/>
            <person name="Szarkandi J.G."/>
            <person name="Papp V."/>
            <person name="Albert L."/>
            <person name="Andreopoulos W."/>
            <person name="Angelini C."/>
            <person name="Antonin V."/>
            <person name="Barry K.W."/>
            <person name="Bougher N.L."/>
            <person name="Buchanan P."/>
            <person name="Buyck B."/>
            <person name="Bense V."/>
            <person name="Catcheside P."/>
            <person name="Chovatia M."/>
            <person name="Cooper J."/>
            <person name="Damon W."/>
            <person name="Desjardin D."/>
            <person name="Finy P."/>
            <person name="Geml J."/>
            <person name="Haridas S."/>
            <person name="Hughes K."/>
            <person name="Justo A."/>
            <person name="Karasinski D."/>
            <person name="Kautmanova I."/>
            <person name="Kiss B."/>
            <person name="Kocsube S."/>
            <person name="Kotiranta H."/>
            <person name="LaButti K.M."/>
            <person name="Lechner B.E."/>
            <person name="Liimatainen K."/>
            <person name="Lipzen A."/>
            <person name="Lukacs Z."/>
            <person name="Mihaltcheva S."/>
            <person name="Morgado L.N."/>
            <person name="Niskanen T."/>
            <person name="Noordeloos M.E."/>
            <person name="Ohm R.A."/>
            <person name="Ortiz-Santana B."/>
            <person name="Ovrebo C."/>
            <person name="Racz N."/>
            <person name="Riley R."/>
            <person name="Savchenko A."/>
            <person name="Shiryaev A."/>
            <person name="Soop K."/>
            <person name="Spirin V."/>
            <person name="Szebenyi C."/>
            <person name="Tomsovsky M."/>
            <person name="Tulloss R.E."/>
            <person name="Uehling J."/>
            <person name="Grigoriev I.V."/>
            <person name="Vagvolgyi C."/>
            <person name="Papp T."/>
            <person name="Martin F.M."/>
            <person name="Miettinen O."/>
            <person name="Hibbett D.S."/>
            <person name="Nagy L.G."/>
        </authorList>
    </citation>
    <scope>NUCLEOTIDE SEQUENCE [LARGE SCALE GENOMIC DNA]</scope>
    <source>
        <strain evidence="2 3">CBS 962.96</strain>
    </source>
</reference>
<feature type="region of interest" description="Disordered" evidence="1">
    <location>
        <begin position="1"/>
        <end position="99"/>
    </location>
</feature>
<feature type="compositionally biased region" description="Polar residues" evidence="1">
    <location>
        <begin position="58"/>
        <end position="74"/>
    </location>
</feature>
<evidence type="ECO:0000256" key="1">
    <source>
        <dbReference type="SAM" id="MobiDB-lite"/>
    </source>
</evidence>
<organism evidence="2 3">
    <name type="scientific">Dendrothele bispora (strain CBS 962.96)</name>
    <dbReference type="NCBI Taxonomy" id="1314807"/>
    <lineage>
        <taxon>Eukaryota</taxon>
        <taxon>Fungi</taxon>
        <taxon>Dikarya</taxon>
        <taxon>Basidiomycota</taxon>
        <taxon>Agaricomycotina</taxon>
        <taxon>Agaricomycetes</taxon>
        <taxon>Agaricomycetidae</taxon>
        <taxon>Agaricales</taxon>
        <taxon>Agaricales incertae sedis</taxon>
        <taxon>Dendrothele</taxon>
    </lineage>
</organism>
<dbReference type="OrthoDB" id="2755069at2759"/>
<name>A0A4S8LPW3_DENBC</name>
<feature type="compositionally biased region" description="Basic and acidic residues" evidence="1">
    <location>
        <begin position="181"/>
        <end position="201"/>
    </location>
</feature>
<keyword evidence="3" id="KW-1185">Reference proteome</keyword>
<evidence type="ECO:0000313" key="2">
    <source>
        <dbReference type="EMBL" id="THU91456.1"/>
    </source>
</evidence>
<protein>
    <submittedName>
        <fullName evidence="2">Uncharacterized protein</fullName>
    </submittedName>
</protein>
<accession>A0A4S8LPW3</accession>
<proteinExistence type="predicted"/>
<feature type="region of interest" description="Disordered" evidence="1">
    <location>
        <begin position="175"/>
        <end position="270"/>
    </location>
</feature>
<evidence type="ECO:0000313" key="3">
    <source>
        <dbReference type="Proteomes" id="UP000297245"/>
    </source>
</evidence>
<feature type="compositionally biased region" description="Basic and acidic residues" evidence="1">
    <location>
        <begin position="37"/>
        <end position="56"/>
    </location>
</feature>
<sequence length="270" mass="30645">MDLSDDDNDTGNDEPVASTAGVRRTHAQVEGDNGGVEEARHEKRQRLEALANERRNRVQGQAPHNMQPRQTNPAQGPDNANVPKIPKPKGQAGKDFSLARSAREVVSEAHLDWQKPWADIPPADKAMAFSVLRERDPFLKRFENDWASEAMIRQYLKNKRKTNYLQGTLEVPSKYAYLKENSAKRDQSKSRKRKAIEESRERKRRAKEAKRAKKAKASQRRRLYRAVELEDEDEETEFIQGSSRDGAGQDESHDSDHGEDGGKNDDTVDG</sequence>
<feature type="compositionally biased region" description="Acidic residues" evidence="1">
    <location>
        <begin position="1"/>
        <end position="12"/>
    </location>
</feature>
<gene>
    <name evidence="2" type="ORF">K435DRAFT_801218</name>
</gene>
<dbReference type="EMBL" id="ML179305">
    <property type="protein sequence ID" value="THU91456.1"/>
    <property type="molecule type" value="Genomic_DNA"/>
</dbReference>
<dbReference type="Proteomes" id="UP000297245">
    <property type="component" value="Unassembled WGS sequence"/>
</dbReference>